<protein>
    <submittedName>
        <fullName evidence="6">NAD(P)/FAD-dependent oxidoreductase</fullName>
    </submittedName>
</protein>
<evidence type="ECO:0000259" key="5">
    <source>
        <dbReference type="Pfam" id="PF07992"/>
    </source>
</evidence>
<evidence type="ECO:0000313" key="6">
    <source>
        <dbReference type="EMBL" id="TXC76996.1"/>
    </source>
</evidence>
<keyword evidence="7" id="KW-1185">Reference proteome</keyword>
<dbReference type="SUPFAM" id="SSF51905">
    <property type="entry name" value="FAD/NAD(P)-binding domain"/>
    <property type="match status" value="2"/>
</dbReference>
<dbReference type="PRINTS" id="PR00368">
    <property type="entry name" value="FADPNR"/>
</dbReference>
<evidence type="ECO:0000256" key="4">
    <source>
        <dbReference type="ARBA" id="ARBA00022827"/>
    </source>
</evidence>
<comment type="similarity">
    <text evidence="2">Belongs to the FAD-dependent oxidoreductase family.</text>
</comment>
<dbReference type="RefSeq" id="WP_147015134.1">
    <property type="nucleotide sequence ID" value="NZ_VORB01000009.1"/>
</dbReference>
<dbReference type="InterPro" id="IPR023753">
    <property type="entry name" value="FAD/NAD-binding_dom"/>
</dbReference>
<keyword evidence="3" id="KW-0285">Flavoprotein</keyword>
<accession>A0A5C6UY62</accession>
<name>A0A5C6UY62_9FLAO</name>
<gene>
    <name evidence="6" type="ORF">FRX97_10315</name>
</gene>
<dbReference type="Pfam" id="PF07992">
    <property type="entry name" value="Pyr_redox_2"/>
    <property type="match status" value="1"/>
</dbReference>
<sequence>MDYVIIGNGIAGITTARHIRKRDSEANITVISKESKYFFSRTALMYIYMGHMRFEHTKPYEDFFWEKNNINLIQAEVTNIDFSTQELTLKGHSNVYYDYLVLATGSKPNKFGWPGQDLEGVGTLYSLQDLEYLEQISAGVSKAVVVGGGLIGVELVEMLRSRDIEVYFVIREGHFWGSVLSAEESEMLNSHFKNDHHVHLKFNSNLEEIIPDDQGKVKSIRIKETGEQIDCEFVGLTAGVSPNVDFLRETELEIDKGILVDEFLKTNINNVYAVGDCVQLKNPPQGRRATEAVWYVGRMMGETLAKTLCGLPTKYSPGPWFNSAKFMDIEYQTYGLISANPQEGESYFYWQHPTEYIALRIAFETDTKKLLGVNSFGFRLRHEMLDAWLREKVSVEEFLAQLKNANFDPEFYDHFEEDIVSAFNLQFGTNIKTKKKSWLQIFQTGNS</sequence>
<evidence type="ECO:0000256" key="1">
    <source>
        <dbReference type="ARBA" id="ARBA00001974"/>
    </source>
</evidence>
<reference evidence="6 7" key="1">
    <citation type="submission" date="2019-08" db="EMBL/GenBank/DDBJ databases">
        <title>Genome of Luteibaculum oceani JCM 18817.</title>
        <authorList>
            <person name="Bowman J.P."/>
        </authorList>
    </citation>
    <scope>NUCLEOTIDE SEQUENCE [LARGE SCALE GENOMIC DNA]</scope>
    <source>
        <strain evidence="6 7">JCM 18817</strain>
    </source>
</reference>
<comment type="caution">
    <text evidence="6">The sequence shown here is derived from an EMBL/GenBank/DDBJ whole genome shotgun (WGS) entry which is preliminary data.</text>
</comment>
<evidence type="ECO:0000256" key="2">
    <source>
        <dbReference type="ARBA" id="ARBA00006442"/>
    </source>
</evidence>
<feature type="domain" description="FAD/NAD(P)-binding" evidence="5">
    <location>
        <begin position="1"/>
        <end position="283"/>
    </location>
</feature>
<organism evidence="6 7">
    <name type="scientific">Luteibaculum oceani</name>
    <dbReference type="NCBI Taxonomy" id="1294296"/>
    <lineage>
        <taxon>Bacteria</taxon>
        <taxon>Pseudomonadati</taxon>
        <taxon>Bacteroidota</taxon>
        <taxon>Flavobacteriia</taxon>
        <taxon>Flavobacteriales</taxon>
        <taxon>Luteibaculaceae</taxon>
        <taxon>Luteibaculum</taxon>
    </lineage>
</organism>
<dbReference type="InterPro" id="IPR036188">
    <property type="entry name" value="FAD/NAD-bd_sf"/>
</dbReference>
<dbReference type="Gene3D" id="3.50.50.60">
    <property type="entry name" value="FAD/NAD(P)-binding domain"/>
    <property type="match status" value="2"/>
</dbReference>
<dbReference type="AlphaFoldDB" id="A0A5C6UY62"/>
<dbReference type="InterPro" id="IPR050260">
    <property type="entry name" value="FAD-bd_OxRdtase"/>
</dbReference>
<dbReference type="PANTHER" id="PTHR43429:SF3">
    <property type="entry name" value="NITRITE REDUCTASE [NAD(P)H]"/>
    <property type="match status" value="1"/>
</dbReference>
<dbReference type="PRINTS" id="PR00411">
    <property type="entry name" value="PNDRDTASEI"/>
</dbReference>
<dbReference type="GO" id="GO:0016491">
    <property type="term" value="F:oxidoreductase activity"/>
    <property type="evidence" value="ECO:0007669"/>
    <property type="project" value="InterPro"/>
</dbReference>
<keyword evidence="4" id="KW-0274">FAD</keyword>
<comment type="cofactor">
    <cofactor evidence="1">
        <name>FAD</name>
        <dbReference type="ChEBI" id="CHEBI:57692"/>
    </cofactor>
</comment>
<dbReference type="OrthoDB" id="9792592at2"/>
<evidence type="ECO:0000313" key="7">
    <source>
        <dbReference type="Proteomes" id="UP000321168"/>
    </source>
</evidence>
<dbReference type="PANTHER" id="PTHR43429">
    <property type="entry name" value="PYRIDINE NUCLEOTIDE-DISULFIDE OXIDOREDUCTASE DOMAIN-CONTAINING"/>
    <property type="match status" value="1"/>
</dbReference>
<dbReference type="Proteomes" id="UP000321168">
    <property type="component" value="Unassembled WGS sequence"/>
</dbReference>
<proteinExistence type="inferred from homology"/>
<evidence type="ECO:0000256" key="3">
    <source>
        <dbReference type="ARBA" id="ARBA00022630"/>
    </source>
</evidence>
<dbReference type="EMBL" id="VORB01000009">
    <property type="protein sequence ID" value="TXC76996.1"/>
    <property type="molecule type" value="Genomic_DNA"/>
</dbReference>